<dbReference type="SUPFAM" id="SSF51445">
    <property type="entry name" value="(Trans)glycosidases"/>
    <property type="match status" value="1"/>
</dbReference>
<organism evidence="1 2">
    <name type="scientific">Pristionchus fissidentatus</name>
    <dbReference type="NCBI Taxonomy" id="1538716"/>
    <lineage>
        <taxon>Eukaryota</taxon>
        <taxon>Metazoa</taxon>
        <taxon>Ecdysozoa</taxon>
        <taxon>Nematoda</taxon>
        <taxon>Chromadorea</taxon>
        <taxon>Rhabditida</taxon>
        <taxon>Rhabditina</taxon>
        <taxon>Diplogasteromorpha</taxon>
        <taxon>Diplogasteroidea</taxon>
        <taxon>Neodiplogasteridae</taxon>
        <taxon>Pristionchus</taxon>
    </lineage>
</organism>
<gene>
    <name evidence="1" type="ORF">PFISCL1PPCAC_12147</name>
</gene>
<feature type="non-terminal residue" evidence="1">
    <location>
        <position position="88"/>
    </location>
</feature>
<dbReference type="AlphaFoldDB" id="A0AAV5VS74"/>
<dbReference type="Proteomes" id="UP001432322">
    <property type="component" value="Unassembled WGS sequence"/>
</dbReference>
<evidence type="ECO:0000313" key="2">
    <source>
        <dbReference type="Proteomes" id="UP001432322"/>
    </source>
</evidence>
<proteinExistence type="predicted"/>
<feature type="non-terminal residue" evidence="1">
    <location>
        <position position="1"/>
    </location>
</feature>
<dbReference type="EMBL" id="BTSY01000003">
    <property type="protein sequence ID" value="GMT20850.1"/>
    <property type="molecule type" value="Genomic_DNA"/>
</dbReference>
<accession>A0AAV5VS74</accession>
<name>A0AAV5VS74_9BILA</name>
<comment type="caution">
    <text evidence="1">The sequence shown here is derived from an EMBL/GenBank/DDBJ whole genome shotgun (WGS) entry which is preliminary data.</text>
</comment>
<sequence length="88" mass="9821">ATIMVGVLPHAAYSGVYAMMTTLTTKIDLVILHSHRFHDLMPTQAALISPLYPSEGSPLTRQTDNIDYLVKQWLQLGYSRHQLIVGLT</sequence>
<dbReference type="InterPro" id="IPR017853">
    <property type="entry name" value="GH"/>
</dbReference>
<reference evidence="1" key="1">
    <citation type="submission" date="2023-10" db="EMBL/GenBank/DDBJ databases">
        <title>Genome assembly of Pristionchus species.</title>
        <authorList>
            <person name="Yoshida K."/>
            <person name="Sommer R.J."/>
        </authorList>
    </citation>
    <scope>NUCLEOTIDE SEQUENCE</scope>
    <source>
        <strain evidence="1">RS5133</strain>
    </source>
</reference>
<protein>
    <submittedName>
        <fullName evidence="1">Uncharacterized protein</fullName>
    </submittedName>
</protein>
<evidence type="ECO:0000313" key="1">
    <source>
        <dbReference type="EMBL" id="GMT20850.1"/>
    </source>
</evidence>
<keyword evidence="2" id="KW-1185">Reference proteome</keyword>
<dbReference type="Gene3D" id="3.20.20.80">
    <property type="entry name" value="Glycosidases"/>
    <property type="match status" value="1"/>
</dbReference>